<feature type="non-terminal residue" evidence="1">
    <location>
        <position position="1"/>
    </location>
</feature>
<reference evidence="1" key="1">
    <citation type="submission" date="2023-10" db="EMBL/GenBank/DDBJ databases">
        <authorList>
            <person name="Chen Y."/>
            <person name="Shah S."/>
            <person name="Dougan E. K."/>
            <person name="Thang M."/>
            <person name="Chan C."/>
        </authorList>
    </citation>
    <scope>NUCLEOTIDE SEQUENCE [LARGE SCALE GENOMIC DNA]</scope>
</reference>
<sequence length="112" mass="12270">VHPSAETGQPLNRHALDLLDSSLQLQMVRAGMRYAPIAEHLYFPAQPGPTDFTPTWLVGELLGAWRHMASQTGTWANCGFIDRADLGDEMQLRPAVATLALLCSAPESWALE</sequence>
<name>A0ABN9Y1H1_9DINO</name>
<dbReference type="EMBL" id="CAUYUJ010021671">
    <property type="protein sequence ID" value="CAK0906297.1"/>
    <property type="molecule type" value="Genomic_DNA"/>
</dbReference>
<comment type="caution">
    <text evidence="1">The sequence shown here is derived from an EMBL/GenBank/DDBJ whole genome shotgun (WGS) entry which is preliminary data.</text>
</comment>
<proteinExistence type="predicted"/>
<evidence type="ECO:0008006" key="3">
    <source>
        <dbReference type="Google" id="ProtNLM"/>
    </source>
</evidence>
<keyword evidence="2" id="KW-1185">Reference proteome</keyword>
<protein>
    <recommendedName>
        <fullName evidence="3">Poly(ADP-ribose) glycohydrolase</fullName>
    </recommendedName>
</protein>
<accession>A0ABN9Y1H1</accession>
<organism evidence="1 2">
    <name type="scientific">Prorocentrum cordatum</name>
    <dbReference type="NCBI Taxonomy" id="2364126"/>
    <lineage>
        <taxon>Eukaryota</taxon>
        <taxon>Sar</taxon>
        <taxon>Alveolata</taxon>
        <taxon>Dinophyceae</taxon>
        <taxon>Prorocentrales</taxon>
        <taxon>Prorocentraceae</taxon>
        <taxon>Prorocentrum</taxon>
    </lineage>
</organism>
<feature type="non-terminal residue" evidence="1">
    <location>
        <position position="112"/>
    </location>
</feature>
<evidence type="ECO:0000313" key="1">
    <source>
        <dbReference type="EMBL" id="CAK0906297.1"/>
    </source>
</evidence>
<evidence type="ECO:0000313" key="2">
    <source>
        <dbReference type="Proteomes" id="UP001189429"/>
    </source>
</evidence>
<gene>
    <name evidence="1" type="ORF">PCOR1329_LOCUS81685</name>
</gene>
<dbReference type="Proteomes" id="UP001189429">
    <property type="component" value="Unassembled WGS sequence"/>
</dbReference>